<protein>
    <submittedName>
        <fullName evidence="2">Uncharacterized protein</fullName>
    </submittedName>
</protein>
<organism evidence="1 2">
    <name type="scientific">Ditylenchus dipsaci</name>
    <dbReference type="NCBI Taxonomy" id="166011"/>
    <lineage>
        <taxon>Eukaryota</taxon>
        <taxon>Metazoa</taxon>
        <taxon>Ecdysozoa</taxon>
        <taxon>Nematoda</taxon>
        <taxon>Chromadorea</taxon>
        <taxon>Rhabditida</taxon>
        <taxon>Tylenchina</taxon>
        <taxon>Tylenchomorpha</taxon>
        <taxon>Sphaerularioidea</taxon>
        <taxon>Anguinidae</taxon>
        <taxon>Anguininae</taxon>
        <taxon>Ditylenchus</taxon>
    </lineage>
</organism>
<dbReference type="InterPro" id="IPR024051">
    <property type="entry name" value="AICAR_Tfase_dup_dom_sf"/>
</dbReference>
<dbReference type="Gene3D" id="1.10.287.440">
    <property type="match status" value="1"/>
</dbReference>
<evidence type="ECO:0000313" key="1">
    <source>
        <dbReference type="Proteomes" id="UP000887574"/>
    </source>
</evidence>
<accession>A0A915EBW1</accession>
<dbReference type="InterPro" id="IPR024050">
    <property type="entry name" value="AICAR_Tfase_insert_dom_sf"/>
</dbReference>
<proteinExistence type="predicted"/>
<dbReference type="Proteomes" id="UP000887574">
    <property type="component" value="Unplaced"/>
</dbReference>
<reference evidence="2" key="1">
    <citation type="submission" date="2022-11" db="UniProtKB">
        <authorList>
            <consortium name="WormBaseParasite"/>
        </authorList>
    </citation>
    <scope>IDENTIFICATION</scope>
</reference>
<dbReference type="Gene3D" id="3.40.140.20">
    <property type="match status" value="1"/>
</dbReference>
<dbReference type="GO" id="GO:0003824">
    <property type="term" value="F:catalytic activity"/>
    <property type="evidence" value="ECO:0007669"/>
    <property type="project" value="InterPro"/>
</dbReference>
<dbReference type="SUPFAM" id="SSF53927">
    <property type="entry name" value="Cytidine deaminase-like"/>
    <property type="match status" value="1"/>
</dbReference>
<sequence>MIPHVEINADLRSYLRRWLRQQDRILNLPWKPNVKRSEKSNVIDVLVSGMAMNNGVELISNSSSSSNSLSPHGGISSTEQWSNNFFTEPVQPFTLEERRAWLSKLMDVSVSSDAFFPFRDNIDCARQVSTKSTLRPTVFPLKLPRLRKAPSLI</sequence>
<dbReference type="WBParaSite" id="jg4209">
    <property type="protein sequence ID" value="jg4209"/>
    <property type="gene ID" value="jg4209"/>
</dbReference>
<dbReference type="InterPro" id="IPR016193">
    <property type="entry name" value="Cytidine_deaminase-like"/>
</dbReference>
<dbReference type="AlphaFoldDB" id="A0A915EBW1"/>
<keyword evidence="1" id="KW-1185">Reference proteome</keyword>
<name>A0A915EBW1_9BILA</name>
<evidence type="ECO:0000313" key="2">
    <source>
        <dbReference type="WBParaSite" id="jg4209"/>
    </source>
</evidence>